<name>A0ABV9Y2B6_9PSEU</name>
<feature type="region of interest" description="Disordered" evidence="1">
    <location>
        <begin position="158"/>
        <end position="202"/>
    </location>
</feature>
<feature type="region of interest" description="Disordered" evidence="1">
    <location>
        <begin position="1"/>
        <end position="39"/>
    </location>
</feature>
<feature type="compositionally biased region" description="Basic and acidic residues" evidence="1">
    <location>
        <begin position="172"/>
        <end position="202"/>
    </location>
</feature>
<accession>A0ABV9Y2B6</accession>
<dbReference type="EMBL" id="JBHSJB010000016">
    <property type="protein sequence ID" value="MFC5055652.1"/>
    <property type="molecule type" value="Genomic_DNA"/>
</dbReference>
<dbReference type="Pfam" id="PF19457">
    <property type="entry name" value="DUF5994"/>
    <property type="match status" value="1"/>
</dbReference>
<feature type="compositionally biased region" description="Low complexity" evidence="1">
    <location>
        <begin position="1"/>
        <end position="17"/>
    </location>
</feature>
<dbReference type="InterPro" id="IPR046036">
    <property type="entry name" value="DUF5994"/>
</dbReference>
<evidence type="ECO:0000313" key="3">
    <source>
        <dbReference type="Proteomes" id="UP001595833"/>
    </source>
</evidence>
<evidence type="ECO:0000256" key="1">
    <source>
        <dbReference type="SAM" id="MobiDB-lite"/>
    </source>
</evidence>
<reference evidence="3" key="1">
    <citation type="journal article" date="2019" name="Int. J. Syst. Evol. Microbiol.">
        <title>The Global Catalogue of Microorganisms (GCM) 10K type strain sequencing project: providing services to taxonomists for standard genome sequencing and annotation.</title>
        <authorList>
            <consortium name="The Broad Institute Genomics Platform"/>
            <consortium name="The Broad Institute Genome Sequencing Center for Infectious Disease"/>
            <person name="Wu L."/>
            <person name="Ma J."/>
        </authorList>
    </citation>
    <scope>NUCLEOTIDE SEQUENCE [LARGE SCALE GENOMIC DNA]</scope>
    <source>
        <strain evidence="3">KCTC 12848</strain>
    </source>
</reference>
<organism evidence="2 3">
    <name type="scientific">Saccharothrix xinjiangensis</name>
    <dbReference type="NCBI Taxonomy" id="204798"/>
    <lineage>
        <taxon>Bacteria</taxon>
        <taxon>Bacillati</taxon>
        <taxon>Actinomycetota</taxon>
        <taxon>Actinomycetes</taxon>
        <taxon>Pseudonocardiales</taxon>
        <taxon>Pseudonocardiaceae</taxon>
        <taxon>Saccharothrix</taxon>
    </lineage>
</organism>
<gene>
    <name evidence="2" type="ORF">ACFPFM_18055</name>
</gene>
<comment type="caution">
    <text evidence="2">The sequence shown here is derived from an EMBL/GenBank/DDBJ whole genome shotgun (WGS) entry which is preliminary data.</text>
</comment>
<dbReference type="Proteomes" id="UP001595833">
    <property type="component" value="Unassembled WGS sequence"/>
</dbReference>
<dbReference type="RefSeq" id="WP_344040040.1">
    <property type="nucleotide sequence ID" value="NZ_BAAAKE010000020.1"/>
</dbReference>
<keyword evidence="3" id="KW-1185">Reference proteome</keyword>
<proteinExistence type="predicted"/>
<protein>
    <submittedName>
        <fullName evidence="2">DUF5994 family protein</fullName>
    </submittedName>
</protein>
<evidence type="ECO:0000313" key="2">
    <source>
        <dbReference type="EMBL" id="MFC5055652.1"/>
    </source>
</evidence>
<feature type="compositionally biased region" description="Low complexity" evidence="1">
    <location>
        <begin position="158"/>
        <end position="168"/>
    </location>
</feature>
<sequence length="202" mass="21415">MTLNQPSPTTSPTTGPGCRLTTKSRAGAQGSVDGGWWPRSTDPMTEFPLLITAMAELGRPVLRISYNLDTWGPCERKLVVRDAVVRMEGFHTGQPHSVTAIGPGHTRTLLLVVPPTTPGGAARAALRAAADVDSTTTTIEDILNWNDVRIPAARAGTATAPGLRAAGPGRAGRREADDELDPREVPHGLRREMRPTGDKAAS</sequence>